<proteinExistence type="predicted"/>
<dbReference type="Pfam" id="PF16263">
    <property type="entry name" value="DUF4917"/>
    <property type="match status" value="1"/>
</dbReference>
<comment type="caution">
    <text evidence="1">The sequence shown here is derived from an EMBL/GenBank/DDBJ whole genome shotgun (WGS) entry which is preliminary data.</text>
</comment>
<dbReference type="InterPro" id="IPR032581">
    <property type="entry name" value="DUF4917"/>
</dbReference>
<protein>
    <submittedName>
        <fullName evidence="1">DUF4917 domain-containing protein</fullName>
    </submittedName>
</protein>
<evidence type="ECO:0000313" key="1">
    <source>
        <dbReference type="EMBL" id="PII35656.1"/>
    </source>
</evidence>
<gene>
    <name evidence="1" type="ORF">CTI11_12375</name>
</gene>
<dbReference type="AlphaFoldDB" id="A0A2G7T6W5"/>
<reference evidence="1" key="1">
    <citation type="submission" date="2017-10" db="EMBL/GenBank/DDBJ databases">
        <title>Chryseobacterium sp. B5 is a hydrocarbonoclastic and plant growth promoting bacterium.</title>
        <authorList>
            <person name="Thijs S."/>
            <person name="Gkorezis P."/>
            <person name="Van Hamme J."/>
        </authorList>
    </citation>
    <scope>NUCLEOTIDE SEQUENCE</scope>
    <source>
        <strain evidence="1">B5</strain>
    </source>
</reference>
<sequence>MLTFDEAFATLPAGIQPTILLGNGFSQAWNTEIFNYASLFQVANFGNRDVQIRTLFERLNTWDFESVMRTLLSAELVAEVHGLEKSVIDAIKIDQELLKEALLTAVSDNHPGLPGEVTRAQYEAVRRFLRRFSHIFTVNYDLLMYWARNQDIDPAWVTDDGFRAGQLWKGYGTDQAVHFLHGGLHLYEAPNGVRKHAYKGEVGGGIVSQVRENLNLQPPRFPLFVAEPTHQKKKERIDRSPYLSYCLRQLAAVDTPIFILGHSMDQNDLHIFEAIRTSSVRQIFVSVFGDEHSDANRRLIANARAYLGGPLMTVDFFDAGTVAAWG</sequence>
<dbReference type="EMBL" id="PEKC01000038">
    <property type="protein sequence ID" value="PII35656.1"/>
    <property type="molecule type" value="Genomic_DNA"/>
</dbReference>
<name>A0A2G7T6W5_9FLAO</name>
<accession>A0A2G7T6W5</accession>
<organism evidence="1">
    <name type="scientific">Chryseobacterium sp. B5</name>
    <dbReference type="NCBI Taxonomy" id="2050562"/>
    <lineage>
        <taxon>Bacteria</taxon>
        <taxon>Pseudomonadati</taxon>
        <taxon>Bacteroidota</taxon>
        <taxon>Flavobacteriia</taxon>
        <taxon>Flavobacteriales</taxon>
        <taxon>Weeksellaceae</taxon>
        <taxon>Chryseobacterium group</taxon>
        <taxon>Chryseobacterium</taxon>
    </lineage>
</organism>